<reference evidence="1 2" key="1">
    <citation type="submission" date="2023-09" db="EMBL/GenBank/DDBJ databases">
        <title>Description of three actinobacteria isolated from air of manufacturing shop in a pharmaceutical factory.</title>
        <authorList>
            <person name="Zhang D.-F."/>
        </authorList>
    </citation>
    <scope>NUCLEOTIDE SEQUENCE [LARGE SCALE GENOMIC DNA]</scope>
    <source>
        <strain evidence="1 2">LY-0111</strain>
    </source>
</reference>
<comment type="caution">
    <text evidence="1">The sequence shown here is derived from an EMBL/GenBank/DDBJ whole genome shotgun (WGS) entry which is preliminary data.</text>
</comment>
<dbReference type="RefSeq" id="WP_310548402.1">
    <property type="nucleotide sequence ID" value="NZ_JAVKGR010000007.1"/>
</dbReference>
<gene>
    <name evidence="1" type="ORF">RIL96_07505</name>
</gene>
<organism evidence="1 2">
    <name type="scientific">Nesterenkonia aerolata</name>
    <dbReference type="NCBI Taxonomy" id="3074079"/>
    <lineage>
        <taxon>Bacteria</taxon>
        <taxon>Bacillati</taxon>
        <taxon>Actinomycetota</taxon>
        <taxon>Actinomycetes</taxon>
        <taxon>Micrococcales</taxon>
        <taxon>Micrococcaceae</taxon>
        <taxon>Nesterenkonia</taxon>
    </lineage>
</organism>
<evidence type="ECO:0000313" key="1">
    <source>
        <dbReference type="EMBL" id="MDR8019412.1"/>
    </source>
</evidence>
<proteinExistence type="predicted"/>
<dbReference type="Proteomes" id="UP001251870">
    <property type="component" value="Unassembled WGS sequence"/>
</dbReference>
<name>A0ABU2DSD0_9MICC</name>
<accession>A0ABU2DSD0</accession>
<dbReference type="EMBL" id="JAVKGR010000007">
    <property type="protein sequence ID" value="MDR8019412.1"/>
    <property type="molecule type" value="Genomic_DNA"/>
</dbReference>
<evidence type="ECO:0000313" key="2">
    <source>
        <dbReference type="Proteomes" id="UP001251870"/>
    </source>
</evidence>
<protein>
    <submittedName>
        <fullName evidence="1">Uncharacterized protein</fullName>
    </submittedName>
</protein>
<keyword evidence="2" id="KW-1185">Reference proteome</keyword>
<sequence length="128" mass="14709">MTTKPETIIIRDTRWASVEDIPTETVCCIAHAKESWQRLMDDSPLPPEWQPHHSYAVDSTTQDGQAIHYIKEKATFYPEFQTWGIKIEGKPDVQDTITWTMDIQQAHDYLESGKCDNPNRPHGQKAGK</sequence>